<name>A0ABP0U775_9BRYO</name>
<dbReference type="SUPFAM" id="SSF56300">
    <property type="entry name" value="Metallo-dependent phosphatases"/>
    <property type="match status" value="1"/>
</dbReference>
<keyword evidence="2" id="KW-0378">Hydrolase</keyword>
<keyword evidence="3" id="KW-0862">Zinc</keyword>
<dbReference type="Proteomes" id="UP001497512">
    <property type="component" value="Chromosome 2"/>
</dbReference>
<evidence type="ECO:0000256" key="1">
    <source>
        <dbReference type="ARBA" id="ARBA00022723"/>
    </source>
</evidence>
<dbReference type="PANTHER" id="PTHR16509">
    <property type="match status" value="1"/>
</dbReference>
<evidence type="ECO:0000256" key="2">
    <source>
        <dbReference type="ARBA" id="ARBA00022801"/>
    </source>
</evidence>
<evidence type="ECO:0000256" key="3">
    <source>
        <dbReference type="ARBA" id="ARBA00022833"/>
    </source>
</evidence>
<keyword evidence="5" id="KW-1185">Reference proteome</keyword>
<evidence type="ECO:0000313" key="4">
    <source>
        <dbReference type="EMBL" id="CAK9214645.1"/>
    </source>
</evidence>
<protein>
    <recommendedName>
        <fullName evidence="6">Manganese-dependent ADP-ribose/CDP-alcohol diphosphatase</fullName>
    </recommendedName>
</protein>
<dbReference type="Gene3D" id="3.60.21.10">
    <property type="match status" value="1"/>
</dbReference>
<dbReference type="CDD" id="cd07396">
    <property type="entry name" value="MPP_Nbla03831"/>
    <property type="match status" value="1"/>
</dbReference>
<dbReference type="InterPro" id="IPR041869">
    <property type="entry name" value="MPP_ADPRM"/>
</dbReference>
<dbReference type="EMBL" id="OZ019894">
    <property type="protein sequence ID" value="CAK9214645.1"/>
    <property type="molecule type" value="Genomic_DNA"/>
</dbReference>
<dbReference type="InterPro" id="IPR029052">
    <property type="entry name" value="Metallo-depent_PP-like"/>
</dbReference>
<proteinExistence type="predicted"/>
<evidence type="ECO:0008006" key="6">
    <source>
        <dbReference type="Google" id="ProtNLM"/>
    </source>
</evidence>
<keyword evidence="1" id="KW-0479">Metal-binding</keyword>
<gene>
    <name evidence="4" type="ORF">CSSPTR1EN2_LOCUS12335</name>
</gene>
<sequence>MLVTAFHPIISANATKVWLAENRSLESMCPPSLMNCLLCRSQASANLSSSVGEQSNLQLSRSGGAKVSELGFQVAFKEHRIVAFMAGVAQVGAEVTDVVANIIDTNVVVNDKSLKPLFSFAVITDVQYADIDDSQSFLGVPRFYRHSLESLHRAVDAWNRRGGLAFAIHFGDIVDGKCPKDKTRIAFNSVLSEFKAFRGGPVYHMIGNHCLYNLPRPELNQLLGIPPSTNSDSYYSFTPYPGFLFVVLDGYDVSALGWPVDHPHTKAALHLLETKNPNSDKNSPDGLSGTERRFVMFNGGLGEQQLKWLEKVLEEATTFEQKVIICCHLPLHPGAAYPSTLLWNFEEVLQILHKFDCVLACIGGHAHEGGHVVDSHGVHHHVLEAVLECPPGTDAYGHVDVFPTHLSLHGTDRMASSEMYLK</sequence>
<dbReference type="PANTHER" id="PTHR16509:SF1">
    <property type="entry name" value="MANGANESE-DEPENDENT ADP-RIBOSE_CDP-ALCOHOL DIPHOSPHATASE"/>
    <property type="match status" value="1"/>
</dbReference>
<organism evidence="4 5">
    <name type="scientific">Sphagnum troendelagicum</name>
    <dbReference type="NCBI Taxonomy" id="128251"/>
    <lineage>
        <taxon>Eukaryota</taxon>
        <taxon>Viridiplantae</taxon>
        <taxon>Streptophyta</taxon>
        <taxon>Embryophyta</taxon>
        <taxon>Bryophyta</taxon>
        <taxon>Sphagnophytina</taxon>
        <taxon>Sphagnopsida</taxon>
        <taxon>Sphagnales</taxon>
        <taxon>Sphagnaceae</taxon>
        <taxon>Sphagnum</taxon>
    </lineage>
</organism>
<accession>A0ABP0U775</accession>
<reference evidence="4" key="1">
    <citation type="submission" date="2024-02" db="EMBL/GenBank/DDBJ databases">
        <authorList>
            <consortium name="ELIXIR-Norway"/>
            <consortium name="Elixir Norway"/>
        </authorList>
    </citation>
    <scope>NUCLEOTIDE SEQUENCE</scope>
</reference>
<evidence type="ECO:0000313" key="5">
    <source>
        <dbReference type="Proteomes" id="UP001497512"/>
    </source>
</evidence>